<reference evidence="2 3" key="1">
    <citation type="submission" date="2015-03" db="EMBL/GenBank/DDBJ databases">
        <title>Luteipulveratus halotolerans sp. nov., a novel actinobacterium (Dermacoccaceae) from Sarawak, Malaysia.</title>
        <authorList>
            <person name="Juboi H."/>
            <person name="Basik A."/>
            <person name="Shamsul S.S."/>
            <person name="Arnold P."/>
            <person name="Schmitt E.K."/>
            <person name="Sanglier J.-J."/>
            <person name="Yeo T."/>
        </authorList>
    </citation>
    <scope>NUCLEOTIDE SEQUENCE [LARGE SCALE GENOMIC DNA]</scope>
    <source>
        <strain evidence="2 3">MN07-A0370</strain>
    </source>
</reference>
<dbReference type="SUPFAM" id="SSF88697">
    <property type="entry name" value="PUA domain-like"/>
    <property type="match status" value="1"/>
</dbReference>
<sequence>MGVGASLASVIDIDRAAVERFWAAFCAHRGKDLPVPTAETFGDSPEMADELLGLVLDGTKRATASAHDSYAPAGEDLPQVADRWIPCDGKGIPRCVLETTDVRVGPLDSVDDQFAWDEGEGDRSRAYWLSEHQGFFERTAAGDGFTYSESMPTVFERFAVVWPPELADSPR</sequence>
<accession>A0A0K1JDI9</accession>
<name>A0A0K1JDI9_9MICO</name>
<organism evidence="2 3">
    <name type="scientific">Luteipulveratus mongoliensis</name>
    <dbReference type="NCBI Taxonomy" id="571913"/>
    <lineage>
        <taxon>Bacteria</taxon>
        <taxon>Bacillati</taxon>
        <taxon>Actinomycetota</taxon>
        <taxon>Actinomycetes</taxon>
        <taxon>Micrococcales</taxon>
        <taxon>Dermacoccaceae</taxon>
        <taxon>Luteipulveratus</taxon>
    </lineage>
</organism>
<dbReference type="InterPro" id="IPR009326">
    <property type="entry name" value="DUF984"/>
</dbReference>
<evidence type="ECO:0000259" key="1">
    <source>
        <dbReference type="SMART" id="SM01022"/>
    </source>
</evidence>
<dbReference type="AlphaFoldDB" id="A0A0K1JDI9"/>
<proteinExistence type="predicted"/>
<feature type="domain" description="ASCH" evidence="1">
    <location>
        <begin position="39"/>
        <end position="162"/>
    </location>
</feature>
<protein>
    <recommendedName>
        <fullName evidence="1">ASCH domain-containing protein</fullName>
    </recommendedName>
</protein>
<evidence type="ECO:0000313" key="2">
    <source>
        <dbReference type="EMBL" id="AKU14673.1"/>
    </source>
</evidence>
<dbReference type="PATRIC" id="fig|571913.6.peg.61"/>
<dbReference type="InterPro" id="IPR007374">
    <property type="entry name" value="ASCH_domain"/>
</dbReference>
<dbReference type="Pfam" id="PF04266">
    <property type="entry name" value="ASCH"/>
    <property type="match status" value="1"/>
</dbReference>
<gene>
    <name evidence="2" type="ORF">VV02_00300</name>
</gene>
<keyword evidence="3" id="KW-1185">Reference proteome</keyword>
<dbReference type="STRING" id="571913.VV02_00300"/>
<dbReference type="SMART" id="SM01022">
    <property type="entry name" value="ASCH"/>
    <property type="match status" value="1"/>
</dbReference>
<dbReference type="KEGG" id="lmoi:VV02_00300"/>
<dbReference type="Proteomes" id="UP000066480">
    <property type="component" value="Chromosome"/>
</dbReference>
<dbReference type="EMBL" id="CP011112">
    <property type="protein sequence ID" value="AKU14673.1"/>
    <property type="molecule type" value="Genomic_DNA"/>
</dbReference>
<dbReference type="PANTHER" id="PTHR39203:SF1">
    <property type="entry name" value="CYTOPLASMIC PROTEIN"/>
    <property type="match status" value="1"/>
</dbReference>
<dbReference type="PIRSF" id="PIRSF021320">
    <property type="entry name" value="DUF984"/>
    <property type="match status" value="1"/>
</dbReference>
<dbReference type="PANTHER" id="PTHR39203">
    <property type="entry name" value="CYTOPLASMIC PROTEIN-RELATED"/>
    <property type="match status" value="1"/>
</dbReference>
<dbReference type="CDD" id="cd06553">
    <property type="entry name" value="ASCH_Ef3133_like"/>
    <property type="match status" value="1"/>
</dbReference>
<evidence type="ECO:0000313" key="3">
    <source>
        <dbReference type="Proteomes" id="UP000066480"/>
    </source>
</evidence>
<dbReference type="Gene3D" id="3.10.400.10">
    <property type="entry name" value="Sulfate adenylyltransferase"/>
    <property type="match status" value="1"/>
</dbReference>
<dbReference type="InterPro" id="IPR015947">
    <property type="entry name" value="PUA-like_sf"/>
</dbReference>